<gene>
    <name evidence="2" type="ORF">IAA07_10300</name>
</gene>
<accession>A0A9D2HKF4</accession>
<comment type="caution">
    <text evidence="2">The sequence shown here is derived from an EMBL/GenBank/DDBJ whole genome shotgun (WGS) entry which is preliminary data.</text>
</comment>
<name>A0A9D2HKF4_9FIRM</name>
<evidence type="ECO:0000259" key="1">
    <source>
        <dbReference type="PROSITE" id="PS50921"/>
    </source>
</evidence>
<dbReference type="SMART" id="SM01012">
    <property type="entry name" value="ANTAR"/>
    <property type="match status" value="1"/>
</dbReference>
<dbReference type="PROSITE" id="PS50921">
    <property type="entry name" value="ANTAR"/>
    <property type="match status" value="1"/>
</dbReference>
<dbReference type="SUPFAM" id="SSF52172">
    <property type="entry name" value="CheY-like"/>
    <property type="match status" value="1"/>
</dbReference>
<dbReference type="AlphaFoldDB" id="A0A9D2HKF4"/>
<proteinExistence type="predicted"/>
<evidence type="ECO:0000313" key="2">
    <source>
        <dbReference type="EMBL" id="HJA71943.1"/>
    </source>
</evidence>
<dbReference type="InterPro" id="IPR011006">
    <property type="entry name" value="CheY-like_superfamily"/>
</dbReference>
<protein>
    <submittedName>
        <fullName evidence="2">ANTAR domain-containing protein</fullName>
    </submittedName>
</protein>
<sequence>MANVIVAFSKAENGRNIKNILVKNGYHVAAVCTSGAQVLAVSGELEDGIVISGSRFEDMVAEELCEDLPPEFAFILLAGPKGVPGGVPDRAILLGSPLKVYDLVSTMEMAAREQERQRRKRRSRPRVRTEAEKKLISEAKRFLMEENYMTEEEAHQYIQRCSMDNGCSLTKTARKLIEMKRVSAKEAI</sequence>
<dbReference type="InterPro" id="IPR005561">
    <property type="entry name" value="ANTAR"/>
</dbReference>
<dbReference type="InterPro" id="IPR036388">
    <property type="entry name" value="WH-like_DNA-bd_sf"/>
</dbReference>
<reference evidence="2" key="2">
    <citation type="submission" date="2021-04" db="EMBL/GenBank/DDBJ databases">
        <authorList>
            <person name="Gilroy R."/>
        </authorList>
    </citation>
    <scope>NUCLEOTIDE SEQUENCE</scope>
    <source>
        <strain evidence="2">CHK178-16964</strain>
    </source>
</reference>
<feature type="domain" description="ANTAR" evidence="1">
    <location>
        <begin position="116"/>
        <end position="177"/>
    </location>
</feature>
<reference evidence="2" key="1">
    <citation type="journal article" date="2021" name="PeerJ">
        <title>Extensive microbial diversity within the chicken gut microbiome revealed by metagenomics and culture.</title>
        <authorList>
            <person name="Gilroy R."/>
            <person name="Ravi A."/>
            <person name="Getino M."/>
            <person name="Pursley I."/>
            <person name="Horton D.L."/>
            <person name="Alikhan N.F."/>
            <person name="Baker D."/>
            <person name="Gharbi K."/>
            <person name="Hall N."/>
            <person name="Watson M."/>
            <person name="Adriaenssens E.M."/>
            <person name="Foster-Nyarko E."/>
            <person name="Jarju S."/>
            <person name="Secka A."/>
            <person name="Antonio M."/>
            <person name="Oren A."/>
            <person name="Chaudhuri R.R."/>
            <person name="La Ragione R."/>
            <person name="Hildebrand F."/>
            <person name="Pallen M.J."/>
        </authorList>
    </citation>
    <scope>NUCLEOTIDE SEQUENCE</scope>
    <source>
        <strain evidence="2">CHK178-16964</strain>
    </source>
</reference>
<dbReference type="GO" id="GO:0003723">
    <property type="term" value="F:RNA binding"/>
    <property type="evidence" value="ECO:0007669"/>
    <property type="project" value="InterPro"/>
</dbReference>
<organism evidence="2 3">
    <name type="scientific">Candidatus Lachnoclostridium stercoravium</name>
    <dbReference type="NCBI Taxonomy" id="2838633"/>
    <lineage>
        <taxon>Bacteria</taxon>
        <taxon>Bacillati</taxon>
        <taxon>Bacillota</taxon>
        <taxon>Clostridia</taxon>
        <taxon>Lachnospirales</taxon>
        <taxon>Lachnospiraceae</taxon>
    </lineage>
</organism>
<evidence type="ECO:0000313" key="3">
    <source>
        <dbReference type="Proteomes" id="UP000823900"/>
    </source>
</evidence>
<dbReference type="Proteomes" id="UP000823900">
    <property type="component" value="Unassembled WGS sequence"/>
</dbReference>
<dbReference type="Gene3D" id="1.10.10.10">
    <property type="entry name" value="Winged helix-like DNA-binding domain superfamily/Winged helix DNA-binding domain"/>
    <property type="match status" value="1"/>
</dbReference>
<dbReference type="Pfam" id="PF03861">
    <property type="entry name" value="ANTAR"/>
    <property type="match status" value="1"/>
</dbReference>
<dbReference type="EMBL" id="DWZA01000091">
    <property type="protein sequence ID" value="HJA71943.1"/>
    <property type="molecule type" value="Genomic_DNA"/>
</dbReference>